<keyword evidence="3 6" id="KW-0812">Transmembrane</keyword>
<evidence type="ECO:0000256" key="1">
    <source>
        <dbReference type="ARBA" id="ARBA00004651"/>
    </source>
</evidence>
<feature type="transmembrane region" description="Helical" evidence="6">
    <location>
        <begin position="404"/>
        <end position="421"/>
    </location>
</feature>
<dbReference type="Proteomes" id="UP000094056">
    <property type="component" value="Unassembled WGS sequence"/>
</dbReference>
<feature type="transmembrane region" description="Helical" evidence="6">
    <location>
        <begin position="128"/>
        <end position="146"/>
    </location>
</feature>
<organism evidence="7 8">
    <name type="scientific">Candidatus Scalindua rubra</name>
    <dbReference type="NCBI Taxonomy" id="1872076"/>
    <lineage>
        <taxon>Bacteria</taxon>
        <taxon>Pseudomonadati</taxon>
        <taxon>Planctomycetota</taxon>
        <taxon>Candidatus Brocadiia</taxon>
        <taxon>Candidatus Brocadiales</taxon>
        <taxon>Candidatus Scalinduaceae</taxon>
        <taxon>Candidatus Scalindua</taxon>
    </lineage>
</organism>
<keyword evidence="5 6" id="KW-0472">Membrane</keyword>
<feature type="transmembrane region" description="Helical" evidence="6">
    <location>
        <begin position="312"/>
        <end position="335"/>
    </location>
</feature>
<dbReference type="PANTHER" id="PTHR30250:SF26">
    <property type="entry name" value="PSMA PROTEIN"/>
    <property type="match status" value="1"/>
</dbReference>
<evidence type="ECO:0000256" key="6">
    <source>
        <dbReference type="SAM" id="Phobius"/>
    </source>
</evidence>
<dbReference type="InterPro" id="IPR050833">
    <property type="entry name" value="Poly_Biosynth_Transport"/>
</dbReference>
<feature type="transmembrane region" description="Helical" evidence="6">
    <location>
        <begin position="45"/>
        <end position="68"/>
    </location>
</feature>
<name>A0A1E3X7T4_9BACT</name>
<reference evidence="7 8" key="1">
    <citation type="submission" date="2016-07" db="EMBL/GenBank/DDBJ databases">
        <title>Draft genome of Scalindua rubra, obtained from a brine-seawater interface in the Red Sea, sheds light on salt adaptation in anammox bacteria.</title>
        <authorList>
            <person name="Speth D.R."/>
            <person name="Lagkouvardos I."/>
            <person name="Wang Y."/>
            <person name="Qian P.-Y."/>
            <person name="Dutilh B.E."/>
            <person name="Jetten M.S."/>
        </authorList>
    </citation>
    <scope>NUCLEOTIDE SEQUENCE [LARGE SCALE GENOMIC DNA]</scope>
    <source>
        <strain evidence="7">BSI-1</strain>
    </source>
</reference>
<evidence type="ECO:0000256" key="3">
    <source>
        <dbReference type="ARBA" id="ARBA00022692"/>
    </source>
</evidence>
<feature type="transmembrane region" description="Helical" evidence="6">
    <location>
        <begin position="347"/>
        <end position="367"/>
    </location>
</feature>
<dbReference type="Pfam" id="PF01943">
    <property type="entry name" value="Polysacc_synt"/>
    <property type="match status" value="1"/>
</dbReference>
<dbReference type="EMBL" id="MAYW01000100">
    <property type="protein sequence ID" value="ODS31693.1"/>
    <property type="molecule type" value="Genomic_DNA"/>
</dbReference>
<feature type="transmembrane region" description="Helical" evidence="6">
    <location>
        <begin position="188"/>
        <end position="210"/>
    </location>
</feature>
<evidence type="ECO:0000313" key="8">
    <source>
        <dbReference type="Proteomes" id="UP000094056"/>
    </source>
</evidence>
<proteinExistence type="predicted"/>
<gene>
    <name evidence="7" type="ORF">SCARUB_03181</name>
</gene>
<feature type="transmembrane region" description="Helical" evidence="6">
    <location>
        <begin position="379"/>
        <end position="398"/>
    </location>
</feature>
<sequence>MPEATSKKIIRNTIFTSAGRLWGYFLSFLLTPYIVHKIGIERFGIWAIANTAINFFIYFDLGIGSSFVKHIAEYNTKKNYKKINEIINTGLIFSLFFCFCILLVAMLLKNFAMNLLKFSSELYDDVLFAFFGVLMVFIINYVFTVFKSTLYGFQRMDITNIIYIIVSIPGTIGLVLFLSLGFGLKGLIYNSIIVALVTVMSYAICAYRVFPQVAISLRHISMKMFRRLWNFGFKVQVASFSEFINSELDKILLGYLLNVRLVAFYELGSKIAIAASDFPAILLPAIEPASSELDAAKDTRALNNLYTRGTKYIVFLALPLALFVITNASPIMHFWMGKSGYEKSALAIQILTIGYSFFLVNSIGRLMARGMGIPQFEMISALIILGLNILLSITLIILFGFIGALIGTSVSAIVGSLFFMNKFHKHIKRTITSFLREVYLKPVFACIFAIFTSLVIDLLFYSFDFSPSGRRGYLVYLGLKGVVFSGAYLFCILVVKYLDNYDKEVFLSTIKMPLSKLGFIKNK</sequence>
<evidence type="ECO:0000256" key="5">
    <source>
        <dbReference type="ARBA" id="ARBA00023136"/>
    </source>
</evidence>
<feature type="transmembrane region" description="Helical" evidence="6">
    <location>
        <begin position="442"/>
        <end position="461"/>
    </location>
</feature>
<feature type="transmembrane region" description="Helical" evidence="6">
    <location>
        <begin position="21"/>
        <end position="39"/>
    </location>
</feature>
<feature type="transmembrane region" description="Helical" evidence="6">
    <location>
        <begin position="158"/>
        <end position="182"/>
    </location>
</feature>
<protein>
    <submittedName>
        <fullName evidence="7">Putative polysaccharide biosynthesis protein</fullName>
    </submittedName>
</protein>
<keyword evidence="2" id="KW-1003">Cell membrane</keyword>
<keyword evidence="4 6" id="KW-1133">Transmembrane helix</keyword>
<comment type="subcellular location">
    <subcellularLocation>
        <location evidence="1">Cell membrane</location>
        <topology evidence="1">Multi-pass membrane protein</topology>
    </subcellularLocation>
</comment>
<evidence type="ECO:0000256" key="4">
    <source>
        <dbReference type="ARBA" id="ARBA00022989"/>
    </source>
</evidence>
<evidence type="ECO:0000256" key="2">
    <source>
        <dbReference type="ARBA" id="ARBA00022475"/>
    </source>
</evidence>
<dbReference type="PANTHER" id="PTHR30250">
    <property type="entry name" value="PST FAMILY PREDICTED COLANIC ACID TRANSPORTER"/>
    <property type="match status" value="1"/>
</dbReference>
<evidence type="ECO:0000313" key="7">
    <source>
        <dbReference type="EMBL" id="ODS31693.1"/>
    </source>
</evidence>
<dbReference type="InterPro" id="IPR002797">
    <property type="entry name" value="Polysacc_synth"/>
</dbReference>
<dbReference type="AlphaFoldDB" id="A0A1E3X7T4"/>
<feature type="transmembrane region" description="Helical" evidence="6">
    <location>
        <begin position="89"/>
        <end position="108"/>
    </location>
</feature>
<dbReference type="GO" id="GO:0005886">
    <property type="term" value="C:plasma membrane"/>
    <property type="evidence" value="ECO:0007669"/>
    <property type="project" value="UniProtKB-SubCell"/>
</dbReference>
<accession>A0A1E3X7T4</accession>
<feature type="transmembrane region" description="Helical" evidence="6">
    <location>
        <begin position="473"/>
        <end position="495"/>
    </location>
</feature>
<comment type="caution">
    <text evidence="7">The sequence shown here is derived from an EMBL/GenBank/DDBJ whole genome shotgun (WGS) entry which is preliminary data.</text>
</comment>